<comment type="caution">
    <text evidence="2">The sequence shown here is derived from an EMBL/GenBank/DDBJ whole genome shotgun (WGS) entry which is preliminary data.</text>
</comment>
<keyword evidence="3" id="KW-1185">Reference proteome</keyword>
<name>A0ABY1PR71_9BACT</name>
<evidence type="ECO:0000313" key="2">
    <source>
        <dbReference type="EMBL" id="SMP39180.1"/>
    </source>
</evidence>
<evidence type="ECO:0000256" key="1">
    <source>
        <dbReference type="SAM" id="MobiDB-lite"/>
    </source>
</evidence>
<accession>A0ABY1PR71</accession>
<reference evidence="2 3" key="1">
    <citation type="submission" date="2017-05" db="EMBL/GenBank/DDBJ databases">
        <authorList>
            <person name="Varghese N."/>
            <person name="Submissions S."/>
        </authorList>
    </citation>
    <scope>NUCLEOTIDE SEQUENCE [LARGE SCALE GENOMIC DNA]</scope>
    <source>
        <strain evidence="2 3">DSM 25457</strain>
    </source>
</reference>
<dbReference type="Proteomes" id="UP001158067">
    <property type="component" value="Unassembled WGS sequence"/>
</dbReference>
<feature type="compositionally biased region" description="Polar residues" evidence="1">
    <location>
        <begin position="149"/>
        <end position="164"/>
    </location>
</feature>
<proteinExistence type="predicted"/>
<evidence type="ECO:0000313" key="3">
    <source>
        <dbReference type="Proteomes" id="UP001158067"/>
    </source>
</evidence>
<sequence>MILRLSLPDQVSIQRVRSGVLRAVNQATAIRATIIRATVVQATAIQDCEQGGLKQGAWEGCSSGRCRLDLYALAIFVLTVTLVGGPTFVWADPPVEPKLSAAAVPIRIKNTPPLPADQIAAAYRSSEPVPQPAATDTEAILESLRQGPSVESSPESANAETPSAEQLQNWIEQLGSTVFASREQATAKLRAVGRPALAVLRDNAENHPDIEVRMRATDVAEGITQSETAGRIDAFLAGQDVGLDGWPMARRILGDGDRIREVYVDLALRLEPVAKALAGSTADRSDALRLAISQIQRGMFVEQRLPTEADALALLLLVNDRDVPMNGVDENALFSVLQKEVTSILLEDAQLSVPFRQLLAGWMTRKDVSDAQEMLWFSMSRKLNECLPLAIQSMKKSNDPGTLSMAAQAVARFGSAENIASLRPLLDDARPASEQQYSAGTIVQAQVRDAAAAAIILLSKRKLGDFQFNEDATHPNFGFIVQEIGFPTDDPAPRDKVLAQVRKELLPAESDAS</sequence>
<protein>
    <submittedName>
        <fullName evidence="2">Uncharacterized protein</fullName>
    </submittedName>
</protein>
<organism evidence="2 3">
    <name type="scientific">Neorhodopirellula lusitana</name>
    <dbReference type="NCBI Taxonomy" id="445327"/>
    <lineage>
        <taxon>Bacteria</taxon>
        <taxon>Pseudomonadati</taxon>
        <taxon>Planctomycetota</taxon>
        <taxon>Planctomycetia</taxon>
        <taxon>Pirellulales</taxon>
        <taxon>Pirellulaceae</taxon>
        <taxon>Neorhodopirellula</taxon>
    </lineage>
</organism>
<gene>
    <name evidence="2" type="ORF">SAMN06265222_101270</name>
</gene>
<feature type="region of interest" description="Disordered" evidence="1">
    <location>
        <begin position="144"/>
        <end position="164"/>
    </location>
</feature>
<dbReference type="RefSeq" id="WP_283430518.1">
    <property type="nucleotide sequence ID" value="NZ_FXUG01000001.1"/>
</dbReference>
<dbReference type="EMBL" id="FXUG01000001">
    <property type="protein sequence ID" value="SMP39180.1"/>
    <property type="molecule type" value="Genomic_DNA"/>
</dbReference>